<evidence type="ECO:0000256" key="1">
    <source>
        <dbReference type="ARBA" id="ARBA00007365"/>
    </source>
</evidence>
<dbReference type="PANTHER" id="PTHR43246">
    <property type="entry name" value="PEPTIDYL-PROLYL CIS-TRANS ISOMERASE CYP38, CHLOROPLASTIC"/>
    <property type="match status" value="1"/>
</dbReference>
<dbReference type="PRINTS" id="PR00153">
    <property type="entry name" value="CSAPPISMRASE"/>
</dbReference>
<dbReference type="PROSITE" id="PS50072">
    <property type="entry name" value="CSA_PPIASE_2"/>
    <property type="match status" value="1"/>
</dbReference>
<comment type="catalytic activity">
    <reaction evidence="4">
        <text>[protein]-peptidylproline (omega=180) = [protein]-peptidylproline (omega=0)</text>
        <dbReference type="Rhea" id="RHEA:16237"/>
        <dbReference type="Rhea" id="RHEA-COMP:10747"/>
        <dbReference type="Rhea" id="RHEA-COMP:10748"/>
        <dbReference type="ChEBI" id="CHEBI:83833"/>
        <dbReference type="ChEBI" id="CHEBI:83834"/>
        <dbReference type="EC" id="5.2.1.8"/>
    </reaction>
</comment>
<evidence type="ECO:0000256" key="3">
    <source>
        <dbReference type="ARBA" id="ARBA00023235"/>
    </source>
</evidence>
<dbReference type="Pfam" id="PF00160">
    <property type="entry name" value="Pro_isomerase"/>
    <property type="match status" value="1"/>
</dbReference>
<dbReference type="RefSeq" id="WP_040040869.1">
    <property type="nucleotide sequence ID" value="NZ_JWJG01000028.1"/>
</dbReference>
<keyword evidence="4" id="KW-0732">Signal</keyword>
<dbReference type="EMBL" id="JWJG01000028">
    <property type="protein sequence ID" value="KIF82193.1"/>
    <property type="molecule type" value="Genomic_DNA"/>
</dbReference>
<dbReference type="InterPro" id="IPR044665">
    <property type="entry name" value="E_coli_cyclophilin_A-like"/>
</dbReference>
<reference evidence="6 7" key="1">
    <citation type="submission" date="2014-12" db="EMBL/GenBank/DDBJ databases">
        <title>Denitrispirillum autotrophicum gen. nov., sp. nov., Denitrifying, Facultatively Autotrophic Bacteria Isolated from Rice Paddy Soil.</title>
        <authorList>
            <person name="Ishii S."/>
            <person name="Ashida N."/>
            <person name="Ohno H."/>
            <person name="Otsuka S."/>
            <person name="Yokota A."/>
            <person name="Senoo K."/>
        </authorList>
    </citation>
    <scope>NUCLEOTIDE SEQUENCE [LARGE SCALE GENOMIC DNA]</scope>
    <source>
        <strain evidence="6 7">TSA66</strain>
    </source>
</reference>
<evidence type="ECO:0000256" key="4">
    <source>
        <dbReference type="RuleBase" id="RU363019"/>
    </source>
</evidence>
<dbReference type="OrthoDB" id="9807797at2"/>
<dbReference type="CDD" id="cd01920">
    <property type="entry name" value="cyclophilin_EcCYP_like"/>
    <property type="match status" value="1"/>
</dbReference>
<name>A0A0C1Y594_9BURK</name>
<dbReference type="InterPro" id="IPR006311">
    <property type="entry name" value="TAT_signal"/>
</dbReference>
<dbReference type="GO" id="GO:0003755">
    <property type="term" value="F:peptidyl-prolyl cis-trans isomerase activity"/>
    <property type="evidence" value="ECO:0007669"/>
    <property type="project" value="UniProtKB-UniRule"/>
</dbReference>
<dbReference type="Proteomes" id="UP000031572">
    <property type="component" value="Unassembled WGS sequence"/>
</dbReference>
<sequence>MKYSRRAFVQLMSALALTGTMYSAQAADTPHVSLKTNMGEIVLELYPEKAPKSVANFLQYVKTGHYNGTIFHRVIDNFMIQGGGFDKSMAQKPTNPPIENEAKNGLKNEPYTVAMARTASPHSASAQFFINVKNNSFLDYPSQDGWGYAVFGKVIKGTDVVDKIKSVETTTVGPFQNVPTKPVVIESASITK</sequence>
<evidence type="ECO:0000259" key="5">
    <source>
        <dbReference type="PROSITE" id="PS50072"/>
    </source>
</evidence>
<dbReference type="Gene3D" id="2.40.100.10">
    <property type="entry name" value="Cyclophilin-like"/>
    <property type="match status" value="1"/>
</dbReference>
<accession>A0A0C1Y594</accession>
<dbReference type="STRING" id="709839.TSA66_17530"/>
<dbReference type="GO" id="GO:0006457">
    <property type="term" value="P:protein folding"/>
    <property type="evidence" value="ECO:0007669"/>
    <property type="project" value="InterPro"/>
</dbReference>
<comment type="similarity">
    <text evidence="1 4">Belongs to the cyclophilin-type PPIase family.</text>
</comment>
<keyword evidence="2 4" id="KW-0697">Rotamase</keyword>
<feature type="signal peptide" evidence="4">
    <location>
        <begin position="1"/>
        <end position="26"/>
    </location>
</feature>
<dbReference type="AlphaFoldDB" id="A0A0C1Y594"/>
<dbReference type="InterPro" id="IPR002130">
    <property type="entry name" value="Cyclophilin-type_PPIase_dom"/>
</dbReference>
<comment type="function">
    <text evidence="4">PPIases accelerate the folding of proteins. It catalyzes the cis-trans isomerization of proline imidic peptide bonds in oligopeptides.</text>
</comment>
<gene>
    <name evidence="6" type="ORF">TSA66_17530</name>
</gene>
<feature type="chain" id="PRO_5006514313" description="Peptidyl-prolyl cis-trans isomerase" evidence="4">
    <location>
        <begin position="27"/>
        <end position="192"/>
    </location>
</feature>
<evidence type="ECO:0000313" key="7">
    <source>
        <dbReference type="Proteomes" id="UP000031572"/>
    </source>
</evidence>
<protein>
    <recommendedName>
        <fullName evidence="4">Peptidyl-prolyl cis-trans isomerase</fullName>
        <shortName evidence="4">PPIase</shortName>
        <ecNumber evidence="4">5.2.1.8</ecNumber>
    </recommendedName>
</protein>
<keyword evidence="3 4" id="KW-0413">Isomerase</keyword>
<evidence type="ECO:0000256" key="2">
    <source>
        <dbReference type="ARBA" id="ARBA00023110"/>
    </source>
</evidence>
<dbReference type="InterPro" id="IPR020892">
    <property type="entry name" value="Cyclophilin-type_PPIase_CS"/>
</dbReference>
<keyword evidence="7" id="KW-1185">Reference proteome</keyword>
<proteinExistence type="inferred from homology"/>
<dbReference type="InterPro" id="IPR029000">
    <property type="entry name" value="Cyclophilin-like_dom_sf"/>
</dbReference>
<dbReference type="PROSITE" id="PS00170">
    <property type="entry name" value="CSA_PPIASE_1"/>
    <property type="match status" value="1"/>
</dbReference>
<dbReference type="SUPFAM" id="SSF50891">
    <property type="entry name" value="Cyclophilin-like"/>
    <property type="match status" value="1"/>
</dbReference>
<evidence type="ECO:0000313" key="6">
    <source>
        <dbReference type="EMBL" id="KIF82193.1"/>
    </source>
</evidence>
<dbReference type="EC" id="5.2.1.8" evidence="4"/>
<dbReference type="PROSITE" id="PS51318">
    <property type="entry name" value="TAT"/>
    <property type="match status" value="1"/>
</dbReference>
<organism evidence="6 7">
    <name type="scientific">Noviherbaspirillum autotrophicum</name>
    <dbReference type="NCBI Taxonomy" id="709839"/>
    <lineage>
        <taxon>Bacteria</taxon>
        <taxon>Pseudomonadati</taxon>
        <taxon>Pseudomonadota</taxon>
        <taxon>Betaproteobacteria</taxon>
        <taxon>Burkholderiales</taxon>
        <taxon>Oxalobacteraceae</taxon>
        <taxon>Noviherbaspirillum</taxon>
    </lineage>
</organism>
<feature type="domain" description="PPIase cyclophilin-type" evidence="5">
    <location>
        <begin position="36"/>
        <end position="190"/>
    </location>
</feature>
<comment type="caution">
    <text evidence="6">The sequence shown here is derived from an EMBL/GenBank/DDBJ whole genome shotgun (WGS) entry which is preliminary data.</text>
</comment>